<dbReference type="PANTHER" id="PTHR46847">
    <property type="entry name" value="D-ALLOSE-BINDING PERIPLASMIC PROTEIN-RELATED"/>
    <property type="match status" value="1"/>
</dbReference>
<evidence type="ECO:0000313" key="7">
    <source>
        <dbReference type="Proteomes" id="UP000278823"/>
    </source>
</evidence>
<keyword evidence="7" id="KW-1185">Reference proteome</keyword>
<dbReference type="InterPro" id="IPR028082">
    <property type="entry name" value="Peripla_BP_I"/>
</dbReference>
<evidence type="ECO:0000256" key="4">
    <source>
        <dbReference type="SAM" id="SignalP"/>
    </source>
</evidence>
<feature type="chain" id="PRO_5018709820" evidence="4">
    <location>
        <begin position="27"/>
        <end position="334"/>
    </location>
</feature>
<dbReference type="PANTHER" id="PTHR46847:SF1">
    <property type="entry name" value="D-ALLOSE-BINDING PERIPLASMIC PROTEIN-RELATED"/>
    <property type="match status" value="1"/>
</dbReference>
<dbReference type="AlphaFoldDB" id="A0A3S0QUF5"/>
<dbReference type="InterPro" id="IPR025997">
    <property type="entry name" value="SBP_2_dom"/>
</dbReference>
<evidence type="ECO:0000256" key="3">
    <source>
        <dbReference type="ARBA" id="ARBA00022729"/>
    </source>
</evidence>
<dbReference type="GO" id="GO:0030313">
    <property type="term" value="C:cell envelope"/>
    <property type="evidence" value="ECO:0007669"/>
    <property type="project" value="UniProtKB-SubCell"/>
</dbReference>
<name>A0A3S0QUF5_9HYPH</name>
<reference evidence="7" key="1">
    <citation type="submission" date="2018-11" db="EMBL/GenBank/DDBJ databases">
        <title>Rhizobium chutanense sp. nov., isolated from root nodules of Phaseolus vulgaris in China.</title>
        <authorList>
            <person name="Huo Y."/>
        </authorList>
    </citation>
    <scope>NUCLEOTIDE SEQUENCE [LARGE SCALE GENOMIC DNA]</scope>
    <source>
        <strain evidence="7">CCBAU 65647</strain>
    </source>
</reference>
<organism evidence="6 7">
    <name type="scientific">Rhizobium vallis</name>
    <dbReference type="NCBI Taxonomy" id="634290"/>
    <lineage>
        <taxon>Bacteria</taxon>
        <taxon>Pseudomonadati</taxon>
        <taxon>Pseudomonadota</taxon>
        <taxon>Alphaproteobacteria</taxon>
        <taxon>Hyphomicrobiales</taxon>
        <taxon>Rhizobiaceae</taxon>
        <taxon>Rhizobium/Agrobacterium group</taxon>
        <taxon>Rhizobium</taxon>
    </lineage>
</organism>
<gene>
    <name evidence="6" type="ORF">EFQ99_16750</name>
</gene>
<evidence type="ECO:0000256" key="2">
    <source>
        <dbReference type="ARBA" id="ARBA00007639"/>
    </source>
</evidence>
<dbReference type="Pfam" id="PF13407">
    <property type="entry name" value="Peripla_BP_4"/>
    <property type="match status" value="1"/>
</dbReference>
<dbReference type="SUPFAM" id="SSF53822">
    <property type="entry name" value="Periplasmic binding protein-like I"/>
    <property type="match status" value="1"/>
</dbReference>
<dbReference type="GO" id="GO:0030246">
    <property type="term" value="F:carbohydrate binding"/>
    <property type="evidence" value="ECO:0007669"/>
    <property type="project" value="UniProtKB-ARBA"/>
</dbReference>
<comment type="caution">
    <text evidence="6">The sequence shown here is derived from an EMBL/GenBank/DDBJ whole genome shotgun (WGS) entry which is preliminary data.</text>
</comment>
<dbReference type="Proteomes" id="UP000278823">
    <property type="component" value="Unassembled WGS sequence"/>
</dbReference>
<keyword evidence="3 4" id="KW-0732">Signal</keyword>
<dbReference type="RefSeq" id="WP_126922114.1">
    <property type="nucleotide sequence ID" value="NZ_ML133690.1"/>
</dbReference>
<comment type="subcellular location">
    <subcellularLocation>
        <location evidence="1">Cell envelope</location>
    </subcellularLocation>
</comment>
<accession>A0A3S0QUF5</accession>
<dbReference type="CDD" id="cd01536">
    <property type="entry name" value="PBP1_ABC_sugar_binding-like"/>
    <property type="match status" value="1"/>
</dbReference>
<proteinExistence type="inferred from homology"/>
<evidence type="ECO:0000313" key="6">
    <source>
        <dbReference type="EMBL" id="RUM24430.1"/>
    </source>
</evidence>
<feature type="signal peptide" evidence="4">
    <location>
        <begin position="1"/>
        <end position="26"/>
    </location>
</feature>
<feature type="domain" description="Periplasmic binding protein" evidence="5">
    <location>
        <begin position="32"/>
        <end position="291"/>
    </location>
</feature>
<sequence>MSLNKKLVGAVLFVSTAFGGWQGAWAQDKGEIGYVGFDVNTSFLSTFAKEIEGAITAAGYTPRLAHSDSDASKQANQVNILVSSGVKGLLIDPVDAKAIVPIIKRATAQGVTVVPVDGSVSSGPIPVQVATDNYGGGAMACKIIGDRIKGKGTVLNLQGSLDNQAAQGRSKGFTDCMSKDYPDVKVSSQPFNWSSEVCARVAQTEMSTKQVDGVFAAAAQCLTPVLSILKKQDRLHKVTEEGHVPFVVVDGTPNELASVREGYLTASVAQPLADIAKYGVGYLVKAMNGEKIVAGDTDHGTKIVEIDGTLRDLLPPIAVLAQNVDDPSLWANKK</sequence>
<dbReference type="Gene3D" id="3.40.50.2300">
    <property type="match status" value="2"/>
</dbReference>
<comment type="similarity">
    <text evidence="2">Belongs to the bacterial solute-binding protein 2 family.</text>
</comment>
<evidence type="ECO:0000256" key="1">
    <source>
        <dbReference type="ARBA" id="ARBA00004196"/>
    </source>
</evidence>
<dbReference type="OrthoDB" id="9147297at2"/>
<dbReference type="EMBL" id="RJTH01000005">
    <property type="protein sequence ID" value="RUM24430.1"/>
    <property type="molecule type" value="Genomic_DNA"/>
</dbReference>
<protein>
    <submittedName>
        <fullName evidence="6">Sugar ABC transporter substrate-binding protein</fullName>
    </submittedName>
</protein>
<evidence type="ECO:0000259" key="5">
    <source>
        <dbReference type="Pfam" id="PF13407"/>
    </source>
</evidence>